<organism evidence="2 3">
    <name type="scientific">Caldibacillus debilis</name>
    <dbReference type="NCBI Taxonomy" id="301148"/>
    <lineage>
        <taxon>Bacteria</taxon>
        <taxon>Bacillati</taxon>
        <taxon>Bacillota</taxon>
        <taxon>Bacilli</taxon>
        <taxon>Bacillales</taxon>
        <taxon>Bacillaceae</taxon>
        <taxon>Caldibacillus</taxon>
    </lineage>
</organism>
<comment type="caution">
    <text evidence="2">The sequence shown here is derived from an EMBL/GenBank/DDBJ whole genome shotgun (WGS) entry which is preliminary data.</text>
</comment>
<evidence type="ECO:0000256" key="1">
    <source>
        <dbReference type="SAM" id="MobiDB-lite"/>
    </source>
</evidence>
<evidence type="ECO:0000313" key="3">
    <source>
        <dbReference type="Proteomes" id="UP000075683"/>
    </source>
</evidence>
<accession>A0A150L6S1</accession>
<name>A0A150L6S1_9BACI</name>
<proteinExistence type="predicted"/>
<protein>
    <submittedName>
        <fullName evidence="2">Uncharacterized protein</fullName>
    </submittedName>
</protein>
<feature type="region of interest" description="Disordered" evidence="1">
    <location>
        <begin position="1"/>
        <end position="71"/>
    </location>
</feature>
<dbReference type="AlphaFoldDB" id="A0A150L6S1"/>
<evidence type="ECO:0000313" key="2">
    <source>
        <dbReference type="EMBL" id="KYD08023.1"/>
    </source>
</evidence>
<gene>
    <name evidence="2" type="ORF">B4135_4179</name>
</gene>
<dbReference type="STRING" id="301148.B4135_4179"/>
<sequence length="71" mass="8054">MVLERKGGFREKTVRFSGSPRPSGEGSGERERDVYLNMSAGTLTDRTGCPRQNGKKRLWTRQPRPDKGFRA</sequence>
<dbReference type="EMBL" id="LQYT01000143">
    <property type="protein sequence ID" value="KYD08023.1"/>
    <property type="molecule type" value="Genomic_DNA"/>
</dbReference>
<dbReference type="Proteomes" id="UP000075683">
    <property type="component" value="Unassembled WGS sequence"/>
</dbReference>
<feature type="compositionally biased region" description="Basic and acidic residues" evidence="1">
    <location>
        <begin position="1"/>
        <end position="14"/>
    </location>
</feature>
<reference evidence="2 3" key="1">
    <citation type="submission" date="2016-01" db="EMBL/GenBank/DDBJ databases">
        <title>Draft Genome Sequences of Seven Thermophilic Sporeformers Isolated from Foods.</title>
        <authorList>
            <person name="Berendsen E.M."/>
            <person name="Wells-Bennik M.H."/>
            <person name="Krawcyk A.O."/>
            <person name="De Jong A."/>
            <person name="Holsappel S."/>
            <person name="Eijlander R.T."/>
            <person name="Kuipers O.P."/>
        </authorList>
    </citation>
    <scope>NUCLEOTIDE SEQUENCE [LARGE SCALE GENOMIC DNA]</scope>
    <source>
        <strain evidence="2 3">B4135</strain>
    </source>
</reference>